<dbReference type="PANTHER" id="PTHR33908:SF9">
    <property type="entry name" value="BLL5595 PROTEIN"/>
    <property type="match status" value="1"/>
</dbReference>
<dbReference type="EMBL" id="SJFN01000001">
    <property type="protein sequence ID" value="TBW41371.1"/>
    <property type="molecule type" value="Genomic_DNA"/>
</dbReference>
<keyword evidence="6 9" id="KW-1133">Transmembrane helix</keyword>
<keyword evidence="4 11" id="KW-0808">Transferase</keyword>
<reference evidence="11 12" key="1">
    <citation type="submission" date="2019-02" db="EMBL/GenBank/DDBJ databases">
        <title>Siculibacillus lacustris gen. nov., sp. nov., a new rosette-forming bacterium isolated from a freshwater crater lake (Lake St. Ana, Romania).</title>
        <authorList>
            <person name="Felfoldi T."/>
            <person name="Marton Z."/>
            <person name="Szabo A."/>
            <person name="Mentes A."/>
            <person name="Boka K."/>
            <person name="Marialigeti K."/>
            <person name="Mathe I."/>
            <person name="Koncz M."/>
            <person name="Schumann P."/>
            <person name="Toth E."/>
        </authorList>
    </citation>
    <scope>NUCLEOTIDE SEQUENCE [LARGE SCALE GENOMIC DNA]</scope>
    <source>
        <strain evidence="11 12">SA-279</strain>
    </source>
</reference>
<feature type="compositionally biased region" description="Acidic residues" evidence="8">
    <location>
        <begin position="520"/>
        <end position="530"/>
    </location>
</feature>
<feature type="transmembrane region" description="Helical" evidence="9">
    <location>
        <begin position="355"/>
        <end position="373"/>
    </location>
</feature>
<evidence type="ECO:0000256" key="5">
    <source>
        <dbReference type="ARBA" id="ARBA00022692"/>
    </source>
</evidence>
<dbReference type="InterPro" id="IPR050297">
    <property type="entry name" value="LipidA_mod_glycosyltrf_83"/>
</dbReference>
<feature type="transmembrane region" description="Helical" evidence="9">
    <location>
        <begin position="89"/>
        <end position="108"/>
    </location>
</feature>
<feature type="domain" description="Glycosyltransferase RgtA/B/C/D-like" evidence="10">
    <location>
        <begin position="68"/>
        <end position="228"/>
    </location>
</feature>
<feature type="transmembrane region" description="Helical" evidence="9">
    <location>
        <begin position="210"/>
        <end position="231"/>
    </location>
</feature>
<keyword evidence="7 9" id="KW-0472">Membrane</keyword>
<dbReference type="GO" id="GO:0016763">
    <property type="term" value="F:pentosyltransferase activity"/>
    <property type="evidence" value="ECO:0007669"/>
    <property type="project" value="TreeGrafter"/>
</dbReference>
<evidence type="ECO:0000256" key="7">
    <source>
        <dbReference type="ARBA" id="ARBA00023136"/>
    </source>
</evidence>
<organism evidence="11 12">
    <name type="scientific">Siculibacillus lacustris</name>
    <dbReference type="NCBI Taxonomy" id="1549641"/>
    <lineage>
        <taxon>Bacteria</taxon>
        <taxon>Pseudomonadati</taxon>
        <taxon>Pseudomonadota</taxon>
        <taxon>Alphaproteobacteria</taxon>
        <taxon>Hyphomicrobiales</taxon>
        <taxon>Ancalomicrobiaceae</taxon>
        <taxon>Siculibacillus</taxon>
    </lineage>
</organism>
<evidence type="ECO:0000256" key="8">
    <source>
        <dbReference type="SAM" id="MobiDB-lite"/>
    </source>
</evidence>
<dbReference type="PANTHER" id="PTHR33908">
    <property type="entry name" value="MANNOSYLTRANSFERASE YKCB-RELATED"/>
    <property type="match status" value="1"/>
</dbReference>
<evidence type="ECO:0000259" key="10">
    <source>
        <dbReference type="Pfam" id="PF13231"/>
    </source>
</evidence>
<sequence>MTDFSLCPPLRVSRSTEFGDTARFLVFLTAYVAVFTLFATLSHDNLSTSTNMVENWVWGKEFQLGYFKHPPLFAWVVGAWFQVFPRADWAYYLLAETSVAVGLAGTWMTIGCRETGSRRLVATAILVLSPLYGFHALKFNANTISIATWPWAMWAFLKALESPSARNGLRLGAFLAIAMLGKYYTATLVLAMLAVVATEPDRRRLLRSPAALTATVTGLLLISPNLAWVVASDFEPFVYAGHARNDGVARTLASIATFPIAEFLFLLPVGIGAVVALGLRRSRALLGVLRIDRGDPWRRRILILALGPFVATMILGLLAFSRLPALWGEPLWMLTGWALLTAPGVTVSDVDRARVMGVLAALGAILVAAAPFLNAAEVAAGNEEATLPLAEVAEAATAVWRQTVSDAPLAIVTGDELLAGSIAFYGPSAPSELQTFDFGHSPWIDAARIAREGALAVCRVTDEPCLDSARTLFGPAAIEATAAVSKVWRATPLAPLEVRFVMRLPDAVAGTDPQRRSAEIEDDRAEEIMR</sequence>
<feature type="transmembrane region" description="Helical" evidence="9">
    <location>
        <begin position="251"/>
        <end position="279"/>
    </location>
</feature>
<evidence type="ECO:0000256" key="6">
    <source>
        <dbReference type="ARBA" id="ARBA00022989"/>
    </source>
</evidence>
<evidence type="ECO:0000256" key="3">
    <source>
        <dbReference type="ARBA" id="ARBA00022676"/>
    </source>
</evidence>
<accession>A0A4Q9VYU2</accession>
<gene>
    <name evidence="11" type="ORF">EYW49_01200</name>
</gene>
<comment type="subcellular location">
    <subcellularLocation>
        <location evidence="1">Cell membrane</location>
        <topology evidence="1">Multi-pass membrane protein</topology>
    </subcellularLocation>
</comment>
<evidence type="ECO:0000256" key="9">
    <source>
        <dbReference type="SAM" id="Phobius"/>
    </source>
</evidence>
<dbReference type="GO" id="GO:0005886">
    <property type="term" value="C:plasma membrane"/>
    <property type="evidence" value="ECO:0007669"/>
    <property type="project" value="UniProtKB-SubCell"/>
</dbReference>
<evidence type="ECO:0000256" key="4">
    <source>
        <dbReference type="ARBA" id="ARBA00022679"/>
    </source>
</evidence>
<feature type="transmembrane region" description="Helical" evidence="9">
    <location>
        <begin position="300"/>
        <end position="319"/>
    </location>
</feature>
<dbReference type="AlphaFoldDB" id="A0A4Q9VYU2"/>
<keyword evidence="12" id="KW-1185">Reference proteome</keyword>
<evidence type="ECO:0000313" key="11">
    <source>
        <dbReference type="EMBL" id="TBW41371.1"/>
    </source>
</evidence>
<name>A0A4Q9VYU2_9HYPH</name>
<dbReference type="GO" id="GO:0009103">
    <property type="term" value="P:lipopolysaccharide biosynthetic process"/>
    <property type="evidence" value="ECO:0007669"/>
    <property type="project" value="UniProtKB-ARBA"/>
</dbReference>
<dbReference type="Pfam" id="PF13231">
    <property type="entry name" value="PMT_2"/>
    <property type="match status" value="1"/>
</dbReference>
<dbReference type="Proteomes" id="UP000292781">
    <property type="component" value="Unassembled WGS sequence"/>
</dbReference>
<evidence type="ECO:0000313" key="12">
    <source>
        <dbReference type="Proteomes" id="UP000292781"/>
    </source>
</evidence>
<evidence type="ECO:0000256" key="2">
    <source>
        <dbReference type="ARBA" id="ARBA00022475"/>
    </source>
</evidence>
<proteinExistence type="predicted"/>
<keyword evidence="3" id="KW-0328">Glycosyltransferase</keyword>
<evidence type="ECO:0000256" key="1">
    <source>
        <dbReference type="ARBA" id="ARBA00004651"/>
    </source>
</evidence>
<comment type="caution">
    <text evidence="11">The sequence shown here is derived from an EMBL/GenBank/DDBJ whole genome shotgun (WGS) entry which is preliminary data.</text>
</comment>
<feature type="region of interest" description="Disordered" evidence="8">
    <location>
        <begin position="511"/>
        <end position="530"/>
    </location>
</feature>
<keyword evidence="2" id="KW-1003">Cell membrane</keyword>
<feature type="transmembrane region" description="Helical" evidence="9">
    <location>
        <begin position="171"/>
        <end position="198"/>
    </location>
</feature>
<dbReference type="RefSeq" id="WP_131305080.1">
    <property type="nucleotide sequence ID" value="NZ_SJFN01000001.1"/>
</dbReference>
<feature type="transmembrane region" description="Helical" evidence="9">
    <location>
        <begin position="21"/>
        <end position="41"/>
    </location>
</feature>
<protein>
    <submittedName>
        <fullName evidence="11">Glycosyltransferase family 39 protein</fullName>
    </submittedName>
</protein>
<dbReference type="OrthoDB" id="9811222at2"/>
<dbReference type="InterPro" id="IPR038731">
    <property type="entry name" value="RgtA/B/C-like"/>
</dbReference>
<keyword evidence="5 9" id="KW-0812">Transmembrane</keyword>